<keyword evidence="3" id="KW-1185">Reference proteome</keyword>
<gene>
    <name evidence="2" type="ORF">GZA08_04795</name>
</gene>
<comment type="caution">
    <text evidence="2">The sequence shown here is derived from an EMBL/GenBank/DDBJ whole genome shotgun (WGS) entry which is preliminary data.</text>
</comment>
<dbReference type="InterPro" id="IPR020556">
    <property type="entry name" value="Amidase_CS"/>
</dbReference>
<feature type="domain" description="Amidase" evidence="1">
    <location>
        <begin position="11"/>
        <end position="419"/>
    </location>
</feature>
<evidence type="ECO:0000313" key="3">
    <source>
        <dbReference type="Proteomes" id="UP000474757"/>
    </source>
</evidence>
<reference evidence="2 3" key="1">
    <citation type="submission" date="2020-02" db="EMBL/GenBank/DDBJ databases">
        <title>Pseudoroseicyclus tamarix, sp. nov., isolated from offshore sediment of a Tamarix chinensis forest.</title>
        <authorList>
            <person name="Gai Y."/>
        </authorList>
    </citation>
    <scope>NUCLEOTIDE SEQUENCE [LARGE SCALE GENOMIC DNA]</scope>
    <source>
        <strain evidence="2 3">CLL3-39</strain>
    </source>
</reference>
<dbReference type="PANTHER" id="PTHR11895">
    <property type="entry name" value="TRANSAMIDASE"/>
    <property type="match status" value="1"/>
</dbReference>
<organism evidence="2 3">
    <name type="scientific">Pseudoroseicyclus tamaricis</name>
    <dbReference type="NCBI Taxonomy" id="2705421"/>
    <lineage>
        <taxon>Bacteria</taxon>
        <taxon>Pseudomonadati</taxon>
        <taxon>Pseudomonadota</taxon>
        <taxon>Alphaproteobacteria</taxon>
        <taxon>Rhodobacterales</taxon>
        <taxon>Paracoccaceae</taxon>
        <taxon>Pseudoroseicyclus</taxon>
    </lineage>
</organism>
<dbReference type="InterPro" id="IPR036928">
    <property type="entry name" value="AS_sf"/>
</dbReference>
<dbReference type="InterPro" id="IPR000120">
    <property type="entry name" value="Amidase"/>
</dbReference>
<accession>A0A6B2JNL7</accession>
<sequence>MAEGSLTAVALLEDHLARIEARDGAVHAFAEVTEARARAEAEAVDRARAEGRPLGPLAGIPLGVKDLIDLEGRATRGASRVPASPAKADAKVVQRLREAGAVILGALQTYEFATVGPDESLPQPPSLNIWNLEHITGGSSSGSAAAVAAGLLRAALGTDTGGSVRSPAAYCGVVGLKPTKGRVPDGGLLPLSPSLDHVGPLAATVREAAMVLDAISAPGWRPATPSGDLLGQPLTGLRVGYARAWVAGDPDCDPAVLRALDAAASTLSLLGARITEVEMPDYALFEAAGAVILDAEALAVHRERLAEHWDLYGRAARISLMRAIGLDEEDVRAAWRAAEILGQGVTAAFEGADLLLTATTLAPASPVAAFRGGKAVWTPMRTIPFNLTGHPALSLPAGFSGGLPLAAQLIAPHGGEDILCRAGAAFELATDHALQRPVYPGSR</sequence>
<dbReference type="InterPro" id="IPR023631">
    <property type="entry name" value="Amidase_dom"/>
</dbReference>
<dbReference type="GO" id="GO:0003824">
    <property type="term" value="F:catalytic activity"/>
    <property type="evidence" value="ECO:0007669"/>
    <property type="project" value="InterPro"/>
</dbReference>
<proteinExistence type="predicted"/>
<evidence type="ECO:0000313" key="2">
    <source>
        <dbReference type="EMBL" id="NDV00287.1"/>
    </source>
</evidence>
<dbReference type="Pfam" id="PF01425">
    <property type="entry name" value="Amidase"/>
    <property type="match status" value="1"/>
</dbReference>
<evidence type="ECO:0000259" key="1">
    <source>
        <dbReference type="Pfam" id="PF01425"/>
    </source>
</evidence>
<dbReference type="SUPFAM" id="SSF75304">
    <property type="entry name" value="Amidase signature (AS) enzymes"/>
    <property type="match status" value="1"/>
</dbReference>
<dbReference type="EMBL" id="JAAGAB010000001">
    <property type="protein sequence ID" value="NDV00287.1"/>
    <property type="molecule type" value="Genomic_DNA"/>
</dbReference>
<dbReference type="AlphaFoldDB" id="A0A6B2JNL7"/>
<dbReference type="PROSITE" id="PS00571">
    <property type="entry name" value="AMIDASES"/>
    <property type="match status" value="1"/>
</dbReference>
<dbReference type="PANTHER" id="PTHR11895:SF176">
    <property type="entry name" value="AMIDASE AMID-RELATED"/>
    <property type="match status" value="1"/>
</dbReference>
<dbReference type="Proteomes" id="UP000474757">
    <property type="component" value="Unassembled WGS sequence"/>
</dbReference>
<dbReference type="Gene3D" id="3.90.1300.10">
    <property type="entry name" value="Amidase signature (AS) domain"/>
    <property type="match status" value="1"/>
</dbReference>
<protein>
    <submittedName>
        <fullName evidence="2">Amidase</fullName>
    </submittedName>
</protein>
<name>A0A6B2JNL7_9RHOB</name>